<feature type="region of interest" description="Disordered" evidence="5">
    <location>
        <begin position="282"/>
        <end position="353"/>
    </location>
</feature>
<accession>A0ABW6V4W0</accession>
<comment type="caution">
    <text evidence="8">The sequence shown here is derived from an EMBL/GenBank/DDBJ whole genome shotgun (WGS) entry which is preliminary data.</text>
</comment>
<dbReference type="InterPro" id="IPR008271">
    <property type="entry name" value="Ser/Thr_kinase_AS"/>
</dbReference>
<dbReference type="Gene3D" id="3.30.200.20">
    <property type="entry name" value="Phosphorylase Kinase, domain 1"/>
    <property type="match status" value="1"/>
</dbReference>
<reference evidence="8 9" key="1">
    <citation type="submission" date="2024-10" db="EMBL/GenBank/DDBJ databases">
        <title>The Natural Products Discovery Center: Release of the First 8490 Sequenced Strains for Exploring Actinobacteria Biosynthetic Diversity.</title>
        <authorList>
            <person name="Kalkreuter E."/>
            <person name="Kautsar S.A."/>
            <person name="Yang D."/>
            <person name="Bader C.D."/>
            <person name="Teijaro C.N."/>
            <person name="Fluegel L."/>
            <person name="Davis C.M."/>
            <person name="Simpson J.R."/>
            <person name="Lauterbach L."/>
            <person name="Steele A.D."/>
            <person name="Gui C."/>
            <person name="Meng S."/>
            <person name="Li G."/>
            <person name="Viehrig K."/>
            <person name="Ye F."/>
            <person name="Su P."/>
            <person name="Kiefer A.F."/>
            <person name="Nichols A."/>
            <person name="Cepeda A.J."/>
            <person name="Yan W."/>
            <person name="Fan B."/>
            <person name="Jiang Y."/>
            <person name="Adhikari A."/>
            <person name="Zheng C.-J."/>
            <person name="Schuster L."/>
            <person name="Cowan T.M."/>
            <person name="Smanski M.J."/>
            <person name="Chevrette M.G."/>
            <person name="De Carvalho L.P.S."/>
            <person name="Shen B."/>
        </authorList>
    </citation>
    <scope>NUCLEOTIDE SEQUENCE [LARGE SCALE GENOMIC DNA]</scope>
    <source>
        <strain evidence="8 9">NPDC001281</strain>
    </source>
</reference>
<evidence type="ECO:0000313" key="9">
    <source>
        <dbReference type="Proteomes" id="UP001602119"/>
    </source>
</evidence>
<name>A0ABW6V4W0_MICFU</name>
<sequence>MSRLSPLRPEDPQQLGGYLLNGRIGAGGQGVVFHATGPDGSPVAVKLLRARLTGDGGDRRRFVGEVQAVRRVAPFCTAQVLDADLDGDRPYIVSEYIDGVSLQEYVRAYGPRSDGALDRVAVGTATALAAIHRAGVIHRDFKPANVLIGADGPRVIDFGISRLLDATTTTGGPVGTPAYLAPEQLRAEPVGPACDMFSWALTVAFAASGRHAFAADTYGAILARILYGTPDLGPLDGPLREIVVACLASEPRDRPTAEKVLGRLLGGGGAAVPAPAQASAAPAAQASAAPPAQASAAPAAQAQQSYGPMGGRDDAPVLAYGDDGARGSATVPRGIDRTLPGSGGTAGFPTADGEARGEVAAGRAGASAVPEGAPVQRSGGLRRRWPLLAAGIAVVAALAGGAVFLAPQGGHVRGGGDVRADGDGGGAAAHDGMWIGVARYPAASRTFPIEIYLSGSSRMRWGADLHCEGRLTRRKETGGDLVLRLDQVTGKSCYAGTVVFRTKDDRQATVDVIKSGSDEVAYTGRLARDS</sequence>
<keyword evidence="6" id="KW-0472">Membrane</keyword>
<feature type="transmembrane region" description="Helical" evidence="6">
    <location>
        <begin position="385"/>
        <end position="406"/>
    </location>
</feature>
<protein>
    <submittedName>
        <fullName evidence="8">Serine/threonine-protein kinase</fullName>
        <ecNumber evidence="8">2.7.11.1</ecNumber>
    </submittedName>
</protein>
<dbReference type="PROSITE" id="PS00108">
    <property type="entry name" value="PROTEIN_KINASE_ST"/>
    <property type="match status" value="1"/>
</dbReference>
<keyword evidence="9" id="KW-1185">Reference proteome</keyword>
<dbReference type="PROSITE" id="PS50011">
    <property type="entry name" value="PROTEIN_KINASE_DOM"/>
    <property type="match status" value="1"/>
</dbReference>
<evidence type="ECO:0000256" key="1">
    <source>
        <dbReference type="ARBA" id="ARBA00022679"/>
    </source>
</evidence>
<dbReference type="GO" id="GO:0004674">
    <property type="term" value="F:protein serine/threonine kinase activity"/>
    <property type="evidence" value="ECO:0007669"/>
    <property type="project" value="UniProtKB-EC"/>
</dbReference>
<keyword evidence="3 8" id="KW-0418">Kinase</keyword>
<dbReference type="EMBL" id="JBIAXI010000006">
    <property type="protein sequence ID" value="MFF4773393.1"/>
    <property type="molecule type" value="Genomic_DNA"/>
</dbReference>
<dbReference type="InterPro" id="IPR000719">
    <property type="entry name" value="Prot_kinase_dom"/>
</dbReference>
<proteinExistence type="predicted"/>
<keyword evidence="4" id="KW-0067">ATP-binding</keyword>
<evidence type="ECO:0000259" key="7">
    <source>
        <dbReference type="PROSITE" id="PS50011"/>
    </source>
</evidence>
<feature type="compositionally biased region" description="Low complexity" evidence="5">
    <location>
        <begin position="282"/>
        <end position="305"/>
    </location>
</feature>
<dbReference type="SUPFAM" id="SSF56112">
    <property type="entry name" value="Protein kinase-like (PK-like)"/>
    <property type="match status" value="1"/>
</dbReference>
<gene>
    <name evidence="8" type="ORF">ACFY05_11100</name>
</gene>
<dbReference type="InterPro" id="IPR011009">
    <property type="entry name" value="Kinase-like_dom_sf"/>
</dbReference>
<keyword evidence="2" id="KW-0547">Nucleotide-binding</keyword>
<dbReference type="EC" id="2.7.11.1" evidence="8"/>
<dbReference type="Pfam" id="PF00069">
    <property type="entry name" value="Pkinase"/>
    <property type="match status" value="1"/>
</dbReference>
<organism evidence="8 9">
    <name type="scientific">Microtetraspora fusca</name>
    <dbReference type="NCBI Taxonomy" id="1997"/>
    <lineage>
        <taxon>Bacteria</taxon>
        <taxon>Bacillati</taxon>
        <taxon>Actinomycetota</taxon>
        <taxon>Actinomycetes</taxon>
        <taxon>Streptosporangiales</taxon>
        <taxon>Streptosporangiaceae</taxon>
        <taxon>Microtetraspora</taxon>
    </lineage>
</organism>
<dbReference type="Gene3D" id="1.10.510.10">
    <property type="entry name" value="Transferase(Phosphotransferase) domain 1"/>
    <property type="match status" value="1"/>
</dbReference>
<dbReference type="PANTHER" id="PTHR43289">
    <property type="entry name" value="MITOGEN-ACTIVATED PROTEIN KINASE KINASE KINASE 20-RELATED"/>
    <property type="match status" value="1"/>
</dbReference>
<dbReference type="Proteomes" id="UP001602119">
    <property type="component" value="Unassembled WGS sequence"/>
</dbReference>
<dbReference type="RefSeq" id="WP_387341771.1">
    <property type="nucleotide sequence ID" value="NZ_JBIAXI010000006.1"/>
</dbReference>
<evidence type="ECO:0000256" key="5">
    <source>
        <dbReference type="SAM" id="MobiDB-lite"/>
    </source>
</evidence>
<keyword evidence="6" id="KW-0812">Transmembrane</keyword>
<evidence type="ECO:0000256" key="3">
    <source>
        <dbReference type="ARBA" id="ARBA00022777"/>
    </source>
</evidence>
<evidence type="ECO:0000313" key="8">
    <source>
        <dbReference type="EMBL" id="MFF4773393.1"/>
    </source>
</evidence>
<dbReference type="PANTHER" id="PTHR43289:SF34">
    <property type="entry name" value="SERINE_THREONINE-PROTEIN KINASE YBDM-RELATED"/>
    <property type="match status" value="1"/>
</dbReference>
<evidence type="ECO:0000256" key="6">
    <source>
        <dbReference type="SAM" id="Phobius"/>
    </source>
</evidence>
<feature type="domain" description="Protein kinase" evidence="7">
    <location>
        <begin position="18"/>
        <end position="265"/>
    </location>
</feature>
<keyword evidence="6" id="KW-1133">Transmembrane helix</keyword>
<dbReference type="CDD" id="cd14014">
    <property type="entry name" value="STKc_PknB_like"/>
    <property type="match status" value="1"/>
</dbReference>
<evidence type="ECO:0000256" key="2">
    <source>
        <dbReference type="ARBA" id="ARBA00022741"/>
    </source>
</evidence>
<evidence type="ECO:0000256" key="4">
    <source>
        <dbReference type="ARBA" id="ARBA00022840"/>
    </source>
</evidence>
<keyword evidence="1 8" id="KW-0808">Transferase</keyword>